<dbReference type="PROSITE" id="PS51257">
    <property type="entry name" value="PROKAR_LIPOPROTEIN"/>
    <property type="match status" value="1"/>
</dbReference>
<evidence type="ECO:0000256" key="1">
    <source>
        <dbReference type="SAM" id="SignalP"/>
    </source>
</evidence>
<protein>
    <recommendedName>
        <fullName evidence="4">Lipoprotein</fullName>
    </recommendedName>
</protein>
<gene>
    <name evidence="2" type="ORF">ACFQGU_10390</name>
</gene>
<evidence type="ECO:0000313" key="3">
    <source>
        <dbReference type="Proteomes" id="UP001596138"/>
    </source>
</evidence>
<keyword evidence="1" id="KW-0732">Signal</keyword>
<evidence type="ECO:0008006" key="4">
    <source>
        <dbReference type="Google" id="ProtNLM"/>
    </source>
</evidence>
<dbReference type="Proteomes" id="UP001596138">
    <property type="component" value="Unassembled WGS sequence"/>
</dbReference>
<keyword evidence="3" id="KW-1185">Reference proteome</keyword>
<proteinExistence type="predicted"/>
<dbReference type="EMBL" id="JBHSTI010000008">
    <property type="protein sequence ID" value="MFC6238289.1"/>
    <property type="molecule type" value="Genomic_DNA"/>
</dbReference>
<dbReference type="RefSeq" id="WP_386766374.1">
    <property type="nucleotide sequence ID" value="NZ_JBHSTI010000008.1"/>
</dbReference>
<comment type="caution">
    <text evidence="2">The sequence shown here is derived from an EMBL/GenBank/DDBJ whole genome shotgun (WGS) entry which is preliminary data.</text>
</comment>
<organism evidence="2 3">
    <name type="scientific">Longivirga aurantiaca</name>
    <dbReference type="NCBI Taxonomy" id="1837743"/>
    <lineage>
        <taxon>Bacteria</taxon>
        <taxon>Bacillati</taxon>
        <taxon>Actinomycetota</taxon>
        <taxon>Actinomycetes</taxon>
        <taxon>Sporichthyales</taxon>
        <taxon>Sporichthyaceae</taxon>
        <taxon>Longivirga</taxon>
    </lineage>
</organism>
<feature type="chain" id="PRO_5045929411" description="Lipoprotein" evidence="1">
    <location>
        <begin position="20"/>
        <end position="186"/>
    </location>
</feature>
<feature type="signal peptide" evidence="1">
    <location>
        <begin position="1"/>
        <end position="19"/>
    </location>
</feature>
<name>A0ABW1T168_9ACTN</name>
<accession>A0ABW1T168</accession>
<evidence type="ECO:0000313" key="2">
    <source>
        <dbReference type="EMBL" id="MFC6238289.1"/>
    </source>
</evidence>
<sequence length="186" mass="19397">MARRVGSLMVCLGAALVIAACGGDAAPARTAHTALPGEPPLVQVDGYTYQDPTATDLEIAHVKDFLATADEMPQMFTAVSAHRVEGAGGAAWLLQAQLGPVLSDPDMQEQMLRGSLTDPTSDSPAALETISGELVSVGMGESVAGKSVLGFMWIHEGVMSTMFGDDADKTREFVTEYLAVANAPSE</sequence>
<reference evidence="3" key="1">
    <citation type="journal article" date="2019" name="Int. J. Syst. Evol. Microbiol.">
        <title>The Global Catalogue of Microorganisms (GCM) 10K type strain sequencing project: providing services to taxonomists for standard genome sequencing and annotation.</title>
        <authorList>
            <consortium name="The Broad Institute Genomics Platform"/>
            <consortium name="The Broad Institute Genome Sequencing Center for Infectious Disease"/>
            <person name="Wu L."/>
            <person name="Ma J."/>
        </authorList>
    </citation>
    <scope>NUCLEOTIDE SEQUENCE [LARGE SCALE GENOMIC DNA]</scope>
    <source>
        <strain evidence="3">CGMCC 4.7317</strain>
    </source>
</reference>